<evidence type="ECO:0000256" key="6">
    <source>
        <dbReference type="RuleBase" id="RU003943"/>
    </source>
</evidence>
<accession>A0A9W6NL45</accession>
<name>A0A9W6NL45_9ACTN</name>
<keyword evidence="5 8" id="KW-0472">Membrane</keyword>
<evidence type="ECO:0000256" key="8">
    <source>
        <dbReference type="SAM" id="Phobius"/>
    </source>
</evidence>
<feature type="transmembrane region" description="Helical" evidence="8">
    <location>
        <begin position="130"/>
        <end position="148"/>
    </location>
</feature>
<dbReference type="InterPro" id="IPR001626">
    <property type="entry name" value="ABC_TroCD"/>
</dbReference>
<feature type="transmembrane region" description="Helical" evidence="8">
    <location>
        <begin position="89"/>
        <end position="110"/>
    </location>
</feature>
<protein>
    <submittedName>
        <fullName evidence="9">ABC transporter permease</fullName>
    </submittedName>
</protein>
<feature type="transmembrane region" description="Helical" evidence="8">
    <location>
        <begin position="12"/>
        <end position="31"/>
    </location>
</feature>
<reference evidence="9" key="1">
    <citation type="journal article" date="2014" name="Int. J. Syst. Evol. Microbiol.">
        <title>Complete genome sequence of Corynebacterium casei LMG S-19264T (=DSM 44701T), isolated from a smear-ripened cheese.</title>
        <authorList>
            <consortium name="US DOE Joint Genome Institute (JGI-PGF)"/>
            <person name="Walter F."/>
            <person name="Albersmeier A."/>
            <person name="Kalinowski J."/>
            <person name="Ruckert C."/>
        </authorList>
    </citation>
    <scope>NUCLEOTIDE SEQUENCE</scope>
    <source>
        <strain evidence="9">VKM Ac-1321</strain>
    </source>
</reference>
<keyword evidence="6" id="KW-0813">Transport</keyword>
<feature type="transmembrane region" description="Helical" evidence="8">
    <location>
        <begin position="51"/>
        <end position="77"/>
    </location>
</feature>
<proteinExistence type="inferred from homology"/>
<comment type="subcellular location">
    <subcellularLocation>
        <location evidence="6">Cell membrane</location>
        <topology evidence="6">Multi-pass membrane protein</topology>
    </subcellularLocation>
    <subcellularLocation>
        <location evidence="1">Membrane</location>
        <topology evidence="1">Multi-pass membrane protein</topology>
    </subcellularLocation>
</comment>
<evidence type="ECO:0000256" key="7">
    <source>
        <dbReference type="SAM" id="MobiDB-lite"/>
    </source>
</evidence>
<dbReference type="GO" id="GO:0043190">
    <property type="term" value="C:ATP-binding cassette (ABC) transporter complex"/>
    <property type="evidence" value="ECO:0007669"/>
    <property type="project" value="InterPro"/>
</dbReference>
<evidence type="ECO:0000256" key="2">
    <source>
        <dbReference type="ARBA" id="ARBA00008034"/>
    </source>
</evidence>
<dbReference type="AlphaFoldDB" id="A0A9W6NL45"/>
<evidence type="ECO:0000313" key="9">
    <source>
        <dbReference type="EMBL" id="GLL00974.1"/>
    </source>
</evidence>
<dbReference type="SUPFAM" id="SSF81345">
    <property type="entry name" value="ABC transporter involved in vitamin B12 uptake, BtuC"/>
    <property type="match status" value="1"/>
</dbReference>
<comment type="caution">
    <text evidence="9">The sequence shown here is derived from an EMBL/GenBank/DDBJ whole genome shotgun (WGS) entry which is preliminary data.</text>
</comment>
<dbReference type="PANTHER" id="PTHR30477:SF13">
    <property type="entry name" value="IRON TRANSPORT SYSTEM MEMBRANE PROTEIN HI_0360-RELATED"/>
    <property type="match status" value="1"/>
</dbReference>
<feature type="region of interest" description="Disordered" evidence="7">
    <location>
        <begin position="267"/>
        <end position="292"/>
    </location>
</feature>
<dbReference type="GO" id="GO:0055085">
    <property type="term" value="P:transmembrane transport"/>
    <property type="evidence" value="ECO:0007669"/>
    <property type="project" value="InterPro"/>
</dbReference>
<evidence type="ECO:0000256" key="5">
    <source>
        <dbReference type="ARBA" id="ARBA00023136"/>
    </source>
</evidence>
<reference evidence="9" key="2">
    <citation type="submission" date="2023-01" db="EMBL/GenBank/DDBJ databases">
        <authorList>
            <person name="Sun Q."/>
            <person name="Evtushenko L."/>
        </authorList>
    </citation>
    <scope>NUCLEOTIDE SEQUENCE</scope>
    <source>
        <strain evidence="9">VKM Ac-1321</strain>
    </source>
</reference>
<sequence>MQWLDVAFHRAMLEALLVGTVCGLIGVQVVLRRQAFFTMAMTHATFPGVVVAAVTGLNLYLGGAAAGVLAALAVTALSRRRGQDPSTATAVALAAGFALGAALLSAQNGFTRDLTAYLTGSILTVRTEDLLVAAAVTVTVALLLMLLHKELLFTAFDPAGSRAAGYRTGAMDLLVLVLIEAVVATAVPAVGTILTLALVVAPAGAARLWTNRLAPMTALAVAIAVTSAVGGLYISRWYDIAAGGAISLVAATVFILSLTATTTRRPRHACTTGGGRQRHIQVSPGAPAGSRS</sequence>
<keyword evidence="4 8" id="KW-1133">Transmembrane helix</keyword>
<dbReference type="Proteomes" id="UP001143480">
    <property type="component" value="Unassembled WGS sequence"/>
</dbReference>
<feature type="transmembrane region" description="Helical" evidence="8">
    <location>
        <begin position="216"/>
        <end position="234"/>
    </location>
</feature>
<dbReference type="GO" id="GO:0010043">
    <property type="term" value="P:response to zinc ion"/>
    <property type="evidence" value="ECO:0007669"/>
    <property type="project" value="TreeGrafter"/>
</dbReference>
<organism evidence="9 10">
    <name type="scientific">Dactylosporangium matsuzakiense</name>
    <dbReference type="NCBI Taxonomy" id="53360"/>
    <lineage>
        <taxon>Bacteria</taxon>
        <taxon>Bacillati</taxon>
        <taxon>Actinomycetota</taxon>
        <taxon>Actinomycetes</taxon>
        <taxon>Micromonosporales</taxon>
        <taxon>Micromonosporaceae</taxon>
        <taxon>Dactylosporangium</taxon>
    </lineage>
</organism>
<evidence type="ECO:0000313" key="10">
    <source>
        <dbReference type="Proteomes" id="UP001143480"/>
    </source>
</evidence>
<feature type="transmembrane region" description="Helical" evidence="8">
    <location>
        <begin position="240"/>
        <end position="258"/>
    </location>
</feature>
<keyword evidence="3 6" id="KW-0812">Transmembrane</keyword>
<dbReference type="Pfam" id="PF00950">
    <property type="entry name" value="ABC-3"/>
    <property type="match status" value="1"/>
</dbReference>
<comment type="similarity">
    <text evidence="2 6">Belongs to the ABC-3 integral membrane protein family.</text>
</comment>
<keyword evidence="10" id="KW-1185">Reference proteome</keyword>
<dbReference type="Gene3D" id="1.10.3470.10">
    <property type="entry name" value="ABC transporter involved in vitamin B12 uptake, BtuC"/>
    <property type="match status" value="1"/>
</dbReference>
<dbReference type="EMBL" id="BSFP01000012">
    <property type="protein sequence ID" value="GLL00974.1"/>
    <property type="molecule type" value="Genomic_DNA"/>
</dbReference>
<evidence type="ECO:0000256" key="1">
    <source>
        <dbReference type="ARBA" id="ARBA00004141"/>
    </source>
</evidence>
<dbReference type="PANTHER" id="PTHR30477">
    <property type="entry name" value="ABC-TRANSPORTER METAL-BINDING PROTEIN"/>
    <property type="match status" value="1"/>
</dbReference>
<evidence type="ECO:0000256" key="4">
    <source>
        <dbReference type="ARBA" id="ARBA00022989"/>
    </source>
</evidence>
<gene>
    <name evidence="9" type="ORF">GCM10017581_027150</name>
</gene>
<evidence type="ECO:0000256" key="3">
    <source>
        <dbReference type="ARBA" id="ARBA00022692"/>
    </source>
</evidence>
<dbReference type="InterPro" id="IPR037294">
    <property type="entry name" value="ABC_BtuC-like"/>
</dbReference>